<gene>
    <name evidence="2" type="ORF">AVEN_162745-2_1</name>
</gene>
<evidence type="ECO:0000313" key="3">
    <source>
        <dbReference type="Proteomes" id="UP000499080"/>
    </source>
</evidence>
<dbReference type="EMBL" id="BGPR01028871">
    <property type="protein sequence ID" value="GBO00305.1"/>
    <property type="molecule type" value="Genomic_DNA"/>
</dbReference>
<feature type="compositionally biased region" description="Basic and acidic residues" evidence="1">
    <location>
        <begin position="33"/>
        <end position="45"/>
    </location>
</feature>
<dbReference type="Proteomes" id="UP000499080">
    <property type="component" value="Unassembled WGS sequence"/>
</dbReference>
<reference evidence="2 3" key="1">
    <citation type="journal article" date="2019" name="Sci. Rep.">
        <title>Orb-weaving spider Araneus ventricosus genome elucidates the spidroin gene catalogue.</title>
        <authorList>
            <person name="Kono N."/>
            <person name="Nakamura H."/>
            <person name="Ohtoshi R."/>
            <person name="Moran D.A.P."/>
            <person name="Shinohara A."/>
            <person name="Yoshida Y."/>
            <person name="Fujiwara M."/>
            <person name="Mori M."/>
            <person name="Tomita M."/>
            <person name="Arakawa K."/>
        </authorList>
    </citation>
    <scope>NUCLEOTIDE SEQUENCE [LARGE SCALE GENOMIC DNA]</scope>
</reference>
<comment type="caution">
    <text evidence="2">The sequence shown here is derived from an EMBL/GenBank/DDBJ whole genome shotgun (WGS) entry which is preliminary data.</text>
</comment>
<evidence type="ECO:0000256" key="1">
    <source>
        <dbReference type="SAM" id="MobiDB-lite"/>
    </source>
</evidence>
<protein>
    <submittedName>
        <fullName evidence="2">Uncharacterized protein</fullName>
    </submittedName>
</protein>
<evidence type="ECO:0000313" key="2">
    <source>
        <dbReference type="EMBL" id="GBO00305.1"/>
    </source>
</evidence>
<proteinExistence type="predicted"/>
<keyword evidence="3" id="KW-1185">Reference proteome</keyword>
<feature type="region of interest" description="Disordered" evidence="1">
    <location>
        <begin position="1"/>
        <end position="65"/>
    </location>
</feature>
<feature type="non-terminal residue" evidence="2">
    <location>
        <position position="1"/>
    </location>
</feature>
<feature type="compositionally biased region" description="Polar residues" evidence="1">
    <location>
        <begin position="1"/>
        <end position="17"/>
    </location>
</feature>
<name>A0A4Y2TI50_ARAVE</name>
<organism evidence="2 3">
    <name type="scientific">Araneus ventricosus</name>
    <name type="common">Orbweaver spider</name>
    <name type="synonym">Epeira ventricosa</name>
    <dbReference type="NCBI Taxonomy" id="182803"/>
    <lineage>
        <taxon>Eukaryota</taxon>
        <taxon>Metazoa</taxon>
        <taxon>Ecdysozoa</taxon>
        <taxon>Arthropoda</taxon>
        <taxon>Chelicerata</taxon>
        <taxon>Arachnida</taxon>
        <taxon>Araneae</taxon>
        <taxon>Araneomorphae</taxon>
        <taxon>Entelegynae</taxon>
        <taxon>Araneoidea</taxon>
        <taxon>Araneidae</taxon>
        <taxon>Araneus</taxon>
    </lineage>
</organism>
<sequence>IYSRFASNGKKTGQPIASQVPVGNMNVNTKSKTANERREIEEKKSRSQTPTLGDTEGKEKKEKKKSIKIWLTAKQEHQRILFHFRDSKTERISIRLRPLSLG</sequence>
<accession>A0A4Y2TI50</accession>
<dbReference type="AlphaFoldDB" id="A0A4Y2TI50"/>